<dbReference type="CDD" id="cd08504">
    <property type="entry name" value="PBP2_OppA"/>
    <property type="match status" value="1"/>
</dbReference>
<sequence length="531" mass="60368">MNTAQTSLFLLILLSLFSLSASADHLTIGNGVEVATLDPHKAQGVAESNVLRDLFEGLVITNRRGDIVPANAHHWQTNDHQHYRFTLRDDIFWSNGEPVTAQDYVYSWRRAVDPSTASPYAWFLSAAHIRGAQAIIDGTSPVSALGVKTEGPHSLLVELDRPVPYFVHMLAHTSFLPVHQKTIQRFGDHWTQPQHIVTNGAFLLIEWVINERLELGRNPSYWDHANTELERVTYLALDNPISEMYRFMTGEIDLTSTVPLEHYTRLRREQPESLLRKPNLCTEFYQFNTLRPPLNDVRVRQALAYAIDRNVLTDRLLAQGQIPAYHLIPPTTQDAPNWQPALANLTQSRRDSFARQLFAQAGYTKDHPLHLTLLYNTSDSIKKIALAISAMWQSTLPVKVELLNQEWKSYLSSTRLGEYQIARMGWCADYNEASAFLSYLASDALGGKYYHNRFYDSLLEKASLADTTAERVHFYQQAEEHLWGTMPLIPLYFDVTNRLATPRLQGYDPGYPAALYSKDLSLQPPPPPKTP</sequence>
<gene>
    <name evidence="7" type="ORF">F0237_10815</name>
</gene>
<dbReference type="SUPFAM" id="SSF53850">
    <property type="entry name" value="Periplasmic binding protein-like II"/>
    <property type="match status" value="1"/>
</dbReference>
<dbReference type="PIRSF" id="PIRSF002741">
    <property type="entry name" value="MppA"/>
    <property type="match status" value="1"/>
</dbReference>
<evidence type="ECO:0000256" key="1">
    <source>
        <dbReference type="ARBA" id="ARBA00004196"/>
    </source>
</evidence>
<feature type="chain" id="PRO_5041958073" evidence="5">
    <location>
        <begin position="24"/>
        <end position="531"/>
    </location>
</feature>
<dbReference type="GO" id="GO:0043190">
    <property type="term" value="C:ATP-binding cassette (ABC) transporter complex"/>
    <property type="evidence" value="ECO:0007669"/>
    <property type="project" value="InterPro"/>
</dbReference>
<dbReference type="GO" id="GO:1904680">
    <property type="term" value="F:peptide transmembrane transporter activity"/>
    <property type="evidence" value="ECO:0007669"/>
    <property type="project" value="TreeGrafter"/>
</dbReference>
<comment type="similarity">
    <text evidence="2">Belongs to the bacterial solute-binding protein 5 family.</text>
</comment>
<keyword evidence="3" id="KW-0813">Transport</keyword>
<dbReference type="InterPro" id="IPR039424">
    <property type="entry name" value="SBP_5"/>
</dbReference>
<dbReference type="FunFam" id="3.10.105.10:FF:000001">
    <property type="entry name" value="Oligopeptide ABC transporter, oligopeptide-binding protein"/>
    <property type="match status" value="1"/>
</dbReference>
<reference evidence="7 8" key="1">
    <citation type="submission" date="2019-08" db="EMBL/GenBank/DDBJ databases">
        <title>Draft genome sequencing and comparative genomics of hatchery-associated Vibrios.</title>
        <authorList>
            <person name="Kehlet-Delgado H."/>
            <person name="Mueller R.S."/>
        </authorList>
    </citation>
    <scope>NUCLEOTIDE SEQUENCE [LARGE SCALE GENOMIC DNA]</scope>
    <source>
        <strain evidence="7 8">01-65-5-1</strain>
    </source>
</reference>
<keyword evidence="4 5" id="KW-0732">Signal</keyword>
<comment type="subcellular location">
    <subcellularLocation>
        <location evidence="1">Cell envelope</location>
    </subcellularLocation>
</comment>
<protein>
    <submittedName>
        <fullName evidence="7">Peptide ABC transporter substrate-binding protein</fullName>
    </submittedName>
</protein>
<dbReference type="GO" id="GO:0015833">
    <property type="term" value="P:peptide transport"/>
    <property type="evidence" value="ECO:0007669"/>
    <property type="project" value="TreeGrafter"/>
</dbReference>
<dbReference type="Gene3D" id="3.40.190.10">
    <property type="entry name" value="Periplasmic binding protein-like II"/>
    <property type="match status" value="1"/>
</dbReference>
<comment type="caution">
    <text evidence="7">The sequence shown here is derived from an EMBL/GenBank/DDBJ whole genome shotgun (WGS) entry which is preliminary data.</text>
</comment>
<dbReference type="Gene3D" id="3.90.76.10">
    <property type="entry name" value="Dipeptide-binding Protein, Domain 1"/>
    <property type="match status" value="1"/>
</dbReference>
<evidence type="ECO:0000313" key="7">
    <source>
        <dbReference type="EMBL" id="NOI81154.1"/>
    </source>
</evidence>
<feature type="signal peptide" evidence="5">
    <location>
        <begin position="1"/>
        <end position="23"/>
    </location>
</feature>
<organism evidence="7 8">
    <name type="scientific">Vibrio tubiashii</name>
    <dbReference type="NCBI Taxonomy" id="29498"/>
    <lineage>
        <taxon>Bacteria</taxon>
        <taxon>Pseudomonadati</taxon>
        <taxon>Pseudomonadota</taxon>
        <taxon>Gammaproteobacteria</taxon>
        <taxon>Vibrionales</taxon>
        <taxon>Vibrionaceae</taxon>
        <taxon>Vibrio</taxon>
        <taxon>Vibrio oreintalis group</taxon>
    </lineage>
</organism>
<accession>A0AAE5GQA9</accession>
<dbReference type="EMBL" id="VTXO01000003">
    <property type="protein sequence ID" value="NOI81154.1"/>
    <property type="molecule type" value="Genomic_DNA"/>
</dbReference>
<dbReference type="Gene3D" id="3.10.105.10">
    <property type="entry name" value="Dipeptide-binding Protein, Domain 3"/>
    <property type="match status" value="1"/>
</dbReference>
<dbReference type="InterPro" id="IPR000914">
    <property type="entry name" value="SBP_5_dom"/>
</dbReference>
<evidence type="ECO:0000259" key="6">
    <source>
        <dbReference type="Pfam" id="PF00496"/>
    </source>
</evidence>
<dbReference type="RefSeq" id="WP_171322044.1">
    <property type="nucleotide sequence ID" value="NZ_VTXO01000003.1"/>
</dbReference>
<evidence type="ECO:0000256" key="5">
    <source>
        <dbReference type="SAM" id="SignalP"/>
    </source>
</evidence>
<dbReference type="PANTHER" id="PTHR30290:SF10">
    <property type="entry name" value="PERIPLASMIC OLIGOPEPTIDE-BINDING PROTEIN-RELATED"/>
    <property type="match status" value="1"/>
</dbReference>
<dbReference type="FunFam" id="3.90.76.10:FF:000001">
    <property type="entry name" value="Oligopeptide ABC transporter substrate-binding protein"/>
    <property type="match status" value="1"/>
</dbReference>
<evidence type="ECO:0000256" key="4">
    <source>
        <dbReference type="ARBA" id="ARBA00022729"/>
    </source>
</evidence>
<evidence type="ECO:0000313" key="8">
    <source>
        <dbReference type="Proteomes" id="UP000572722"/>
    </source>
</evidence>
<dbReference type="GO" id="GO:0030288">
    <property type="term" value="C:outer membrane-bounded periplasmic space"/>
    <property type="evidence" value="ECO:0007669"/>
    <property type="project" value="TreeGrafter"/>
</dbReference>
<dbReference type="InterPro" id="IPR030678">
    <property type="entry name" value="Peptide/Ni-bd"/>
</dbReference>
<feature type="domain" description="Solute-binding protein family 5" evidence="6">
    <location>
        <begin position="67"/>
        <end position="443"/>
    </location>
</feature>
<dbReference type="Proteomes" id="UP000572722">
    <property type="component" value="Unassembled WGS sequence"/>
</dbReference>
<evidence type="ECO:0000256" key="3">
    <source>
        <dbReference type="ARBA" id="ARBA00022448"/>
    </source>
</evidence>
<proteinExistence type="inferred from homology"/>
<name>A0AAE5GQA9_9VIBR</name>
<dbReference type="AlphaFoldDB" id="A0AAE5GQA9"/>
<dbReference type="Pfam" id="PF00496">
    <property type="entry name" value="SBP_bac_5"/>
    <property type="match status" value="1"/>
</dbReference>
<dbReference type="PANTHER" id="PTHR30290">
    <property type="entry name" value="PERIPLASMIC BINDING COMPONENT OF ABC TRANSPORTER"/>
    <property type="match status" value="1"/>
</dbReference>
<evidence type="ECO:0000256" key="2">
    <source>
        <dbReference type="ARBA" id="ARBA00005695"/>
    </source>
</evidence>